<proteinExistence type="predicted"/>
<keyword evidence="2" id="KW-1185">Reference proteome</keyword>
<sequence>MQCRMALDDVLFKRDDSGHQAVKEQLYDNAILQLTALHSLGAYCLPYMKKYFATPSTKTSVEEVAACWLDSYLLTVERTSMNLGGSLIPFIPASRFRQEAWSEIRNLSIATHMFSTHLYLLSSDIRMALLLSQSSFQRCPCTCLVGPNCSLSLTRRFVGLPPLSMAMWRILQSAR</sequence>
<protein>
    <submittedName>
        <fullName evidence="1">Uncharacterized protein</fullName>
    </submittedName>
</protein>
<dbReference type="InParanoid" id="A0A165CWZ4"/>
<organism evidence="1 2">
    <name type="scientific">Calocera cornea HHB12733</name>
    <dbReference type="NCBI Taxonomy" id="1353952"/>
    <lineage>
        <taxon>Eukaryota</taxon>
        <taxon>Fungi</taxon>
        <taxon>Dikarya</taxon>
        <taxon>Basidiomycota</taxon>
        <taxon>Agaricomycotina</taxon>
        <taxon>Dacrymycetes</taxon>
        <taxon>Dacrymycetales</taxon>
        <taxon>Dacrymycetaceae</taxon>
        <taxon>Calocera</taxon>
    </lineage>
</organism>
<name>A0A165CWZ4_9BASI</name>
<dbReference type="Proteomes" id="UP000076842">
    <property type="component" value="Unassembled WGS sequence"/>
</dbReference>
<reference evidence="1 2" key="1">
    <citation type="journal article" date="2016" name="Mol. Biol. Evol.">
        <title>Comparative Genomics of Early-Diverging Mushroom-Forming Fungi Provides Insights into the Origins of Lignocellulose Decay Capabilities.</title>
        <authorList>
            <person name="Nagy L.G."/>
            <person name="Riley R."/>
            <person name="Tritt A."/>
            <person name="Adam C."/>
            <person name="Daum C."/>
            <person name="Floudas D."/>
            <person name="Sun H."/>
            <person name="Yadav J.S."/>
            <person name="Pangilinan J."/>
            <person name="Larsson K.H."/>
            <person name="Matsuura K."/>
            <person name="Barry K."/>
            <person name="Labutti K."/>
            <person name="Kuo R."/>
            <person name="Ohm R.A."/>
            <person name="Bhattacharya S.S."/>
            <person name="Shirouzu T."/>
            <person name="Yoshinaga Y."/>
            <person name="Martin F.M."/>
            <person name="Grigoriev I.V."/>
            <person name="Hibbett D.S."/>
        </authorList>
    </citation>
    <scope>NUCLEOTIDE SEQUENCE [LARGE SCALE GENOMIC DNA]</scope>
    <source>
        <strain evidence="1 2">HHB12733</strain>
    </source>
</reference>
<gene>
    <name evidence="1" type="ORF">CALCODRAFT_125623</name>
</gene>
<evidence type="ECO:0000313" key="1">
    <source>
        <dbReference type="EMBL" id="KZT51571.1"/>
    </source>
</evidence>
<evidence type="ECO:0000313" key="2">
    <source>
        <dbReference type="Proteomes" id="UP000076842"/>
    </source>
</evidence>
<dbReference type="AlphaFoldDB" id="A0A165CWZ4"/>
<dbReference type="EMBL" id="KV424101">
    <property type="protein sequence ID" value="KZT51571.1"/>
    <property type="molecule type" value="Genomic_DNA"/>
</dbReference>
<accession>A0A165CWZ4</accession>